<evidence type="ECO:0000259" key="2">
    <source>
        <dbReference type="Pfam" id="PF12804"/>
    </source>
</evidence>
<dbReference type="SUPFAM" id="SSF53448">
    <property type="entry name" value="Nucleotide-diphospho-sugar transferases"/>
    <property type="match status" value="1"/>
</dbReference>
<evidence type="ECO:0000313" key="5">
    <source>
        <dbReference type="EMBL" id="VEW13462.1"/>
    </source>
</evidence>
<evidence type="ECO:0000313" key="8">
    <source>
        <dbReference type="Proteomes" id="UP000594979"/>
    </source>
</evidence>
<dbReference type="Proteomes" id="UP000216867">
    <property type="component" value="Unassembled WGS sequence"/>
</dbReference>
<dbReference type="RefSeq" id="WP_009378921.1">
    <property type="nucleotide sequence ID" value="NZ_CAACXN010000015.1"/>
</dbReference>
<dbReference type="Pfam" id="PF12804">
    <property type="entry name" value="NTP_transf_3"/>
    <property type="match status" value="1"/>
</dbReference>
<dbReference type="Proteomes" id="UP000594979">
    <property type="component" value="Chromosome"/>
</dbReference>
<dbReference type="PANTHER" id="PTHR19136">
    <property type="entry name" value="MOLYBDENUM COFACTOR GUANYLYLTRANSFERASE"/>
    <property type="match status" value="1"/>
</dbReference>
<dbReference type="KEGG" id="bcau:I6G59_01935"/>
<accession>A0A269ZGN3</accession>
<dbReference type="Gene3D" id="3.90.550.10">
    <property type="entry name" value="Spore Coat Polysaccharide Biosynthesis Protein SpsA, Chain A"/>
    <property type="match status" value="1"/>
</dbReference>
<gene>
    <name evidence="5" type="primary">mobA</name>
    <name evidence="3" type="ORF">B8X04_03455</name>
    <name evidence="4" type="ORF">I6G59_01935</name>
    <name evidence="5" type="ORF">NCTC12391_01705</name>
</gene>
<dbReference type="GO" id="GO:0016779">
    <property type="term" value="F:nucleotidyltransferase activity"/>
    <property type="evidence" value="ECO:0007669"/>
    <property type="project" value="UniProtKB-ARBA"/>
</dbReference>
<protein>
    <submittedName>
        <fullName evidence="3 5">Molybdopterin-guanine dinucleotide biosynthesis protein A</fullName>
    </submittedName>
    <submittedName>
        <fullName evidence="4">NTP transferase domain-containing protein</fullName>
    </submittedName>
</protein>
<evidence type="ECO:0000313" key="6">
    <source>
        <dbReference type="Proteomes" id="UP000216867"/>
    </source>
</evidence>
<keyword evidence="1 4" id="KW-0808">Transferase</keyword>
<dbReference type="PANTHER" id="PTHR19136:SF81">
    <property type="entry name" value="MOLYBDENUM COFACTOR GUANYLYLTRANSFERASE"/>
    <property type="match status" value="1"/>
</dbReference>
<dbReference type="AlphaFoldDB" id="A0A269ZGN3"/>
<organism evidence="3 6">
    <name type="scientific">Brevibacterium casei</name>
    <dbReference type="NCBI Taxonomy" id="33889"/>
    <lineage>
        <taxon>Bacteria</taxon>
        <taxon>Bacillati</taxon>
        <taxon>Actinomycetota</taxon>
        <taxon>Actinomycetes</taxon>
        <taxon>Micrococcales</taxon>
        <taxon>Brevibacteriaceae</taxon>
        <taxon>Brevibacterium</taxon>
    </lineage>
</organism>
<feature type="domain" description="MobA-like NTP transferase" evidence="2">
    <location>
        <begin position="5"/>
        <end position="153"/>
    </location>
</feature>
<sequence length="199" mass="21054">MSLRAIILTGGRSSRFAGVHKPGVELAGRTVISRILATVRDADPLAEVVVAGRADGLDAEEAETVAIVRERPEFAGPLAGIAVADASSAAERADITLVIAGDMPMVTANHIADLIEECARTGRPVTGTDDRGKAQFLCAAWPSRLLRSRLKEIGDPTDKAVKLLFAEGEPIVIDVDPGVVLDFDTADELARVRSRFDGD</sequence>
<evidence type="ECO:0000256" key="1">
    <source>
        <dbReference type="ARBA" id="ARBA00022679"/>
    </source>
</evidence>
<reference evidence="4 8" key="3">
    <citation type="submission" date="2020-12" db="EMBL/GenBank/DDBJ databases">
        <title>FDA dAtabase for Regulatory Grade micrObial Sequences (FDA-ARGOS): Supporting development and validation of Infectious Disease Dx tests.</title>
        <authorList>
            <person name="Sproer C."/>
            <person name="Gronow S."/>
            <person name="Severitt S."/>
            <person name="Schroder I."/>
            <person name="Tallon L."/>
            <person name="Sadzewicz L."/>
            <person name="Zhao X."/>
            <person name="Boylan J."/>
            <person name="Ott S."/>
            <person name="Bowen H."/>
            <person name="Vavikolanu K."/>
            <person name="Mehta A."/>
            <person name="Aluvathingal J."/>
            <person name="Nadendla S."/>
            <person name="Lowell S."/>
            <person name="Myers T."/>
            <person name="Yan Y."/>
            <person name="Sichtig H."/>
        </authorList>
    </citation>
    <scope>NUCLEOTIDE SEQUENCE [LARGE SCALE GENOMIC DNA]</scope>
    <source>
        <strain evidence="4 8">FDAARGOS_902</strain>
    </source>
</reference>
<name>A0A269ZGN3_9MICO</name>
<dbReference type="EMBL" id="CAACXN010000015">
    <property type="protein sequence ID" value="VEW13462.1"/>
    <property type="molecule type" value="Genomic_DNA"/>
</dbReference>
<dbReference type="EMBL" id="NCWY01000002">
    <property type="protein sequence ID" value="PAK96967.1"/>
    <property type="molecule type" value="Genomic_DNA"/>
</dbReference>
<dbReference type="EMBL" id="CP065682">
    <property type="protein sequence ID" value="QPS34118.1"/>
    <property type="molecule type" value="Genomic_DNA"/>
</dbReference>
<proteinExistence type="predicted"/>
<reference evidence="5 7" key="2">
    <citation type="submission" date="2019-02" db="EMBL/GenBank/DDBJ databases">
        <authorList>
            <consortium name="Pathogen Informatics"/>
        </authorList>
    </citation>
    <scope>NUCLEOTIDE SEQUENCE [LARGE SCALE GENOMIC DNA]</scope>
    <source>
        <strain evidence="5 7">3012STDY7078520</strain>
    </source>
</reference>
<reference evidence="3 6" key="1">
    <citation type="submission" date="2017-04" db="EMBL/GenBank/DDBJ databases">
        <title>Kefir bacterial isolates.</title>
        <authorList>
            <person name="Kim Y."/>
            <person name="Blasche S."/>
            <person name="Patil K.R."/>
        </authorList>
    </citation>
    <scope>NUCLEOTIDE SEQUENCE [LARGE SCALE GENOMIC DNA]</scope>
    <source>
        <strain evidence="3 6">OG2</strain>
    </source>
</reference>
<evidence type="ECO:0000313" key="3">
    <source>
        <dbReference type="EMBL" id="PAK96967.1"/>
    </source>
</evidence>
<evidence type="ECO:0000313" key="7">
    <source>
        <dbReference type="Proteomes" id="UP000386281"/>
    </source>
</evidence>
<dbReference type="InterPro" id="IPR025877">
    <property type="entry name" value="MobA-like_NTP_Trfase"/>
</dbReference>
<dbReference type="GeneID" id="99774191"/>
<evidence type="ECO:0000313" key="4">
    <source>
        <dbReference type="EMBL" id="QPS34118.1"/>
    </source>
</evidence>
<dbReference type="InterPro" id="IPR029044">
    <property type="entry name" value="Nucleotide-diphossugar_trans"/>
</dbReference>
<dbReference type="Proteomes" id="UP000386281">
    <property type="component" value="Unassembled WGS sequence"/>
</dbReference>